<dbReference type="EMBL" id="JABDTM020018843">
    <property type="protein sequence ID" value="KAH0817774.1"/>
    <property type="molecule type" value="Genomic_DNA"/>
</dbReference>
<keyword evidence="4" id="KW-1185">Reference proteome</keyword>
<dbReference type="Proteomes" id="UP000719412">
    <property type="component" value="Unassembled WGS sequence"/>
</dbReference>
<dbReference type="GO" id="GO:0006298">
    <property type="term" value="P:mismatch repair"/>
    <property type="evidence" value="ECO:0007669"/>
    <property type="project" value="InterPro"/>
</dbReference>
<dbReference type="GO" id="GO:0032389">
    <property type="term" value="C:MutLalpha complex"/>
    <property type="evidence" value="ECO:0007669"/>
    <property type="project" value="TreeGrafter"/>
</dbReference>
<dbReference type="SMART" id="SM00853">
    <property type="entry name" value="MutL_C"/>
    <property type="match status" value="1"/>
</dbReference>
<gene>
    <name evidence="3" type="ORF">GEV33_005020</name>
</gene>
<accession>A0A8J6HNA2</accession>
<reference evidence="3" key="1">
    <citation type="journal article" date="2020" name="J Insects Food Feed">
        <title>The yellow mealworm (Tenebrio molitor) genome: a resource for the emerging insects as food and feed industry.</title>
        <authorList>
            <person name="Eriksson T."/>
            <person name="Andere A."/>
            <person name="Kelstrup H."/>
            <person name="Emery V."/>
            <person name="Picard C."/>
        </authorList>
    </citation>
    <scope>NUCLEOTIDE SEQUENCE</scope>
    <source>
        <strain evidence="3">Stoneville</strain>
        <tissue evidence="3">Whole head</tissue>
    </source>
</reference>
<dbReference type="InterPro" id="IPR038973">
    <property type="entry name" value="MutL/Mlh/Pms-like"/>
</dbReference>
<dbReference type="InterPro" id="IPR014790">
    <property type="entry name" value="MutL_C"/>
</dbReference>
<sequence length="393" mass="44938">MKDFFESQEISPRGLKRSVTDGGIKKGSILNRFKKRSKTENDKDLLTSPAVSFMFDEDVKESDLNKSSDEKLDTFIEVAKRVVERDSLQCKKLKLLVESKDEPEPVEEIKIVCKDKEPELVEEIKIVCKDKERKEILDDLKTSSATPAKIEENQNSKLTSEKSVSEIHVRNELNTENSSSDEEISRSTSAESDVREGKKLKEIVIDDDVELSIDLTVRDPRPHKSVTLNVSLEDIQGSLKKRKKPKEATDIKVRFRSQINPESNKSAEQELQKQISKEDFAKMTIIGQFNLGFIVTKLQNDLFIIDQHATDEKYNFEQLQANTVMENQILVNPKPLQLTAGNESLLIENEDIFKKNGFSFKINESGFEPHNVQTITNQSYVCIQSLPQIRDDW</sequence>
<evidence type="ECO:0000259" key="2">
    <source>
        <dbReference type="SMART" id="SM00853"/>
    </source>
</evidence>
<dbReference type="AlphaFoldDB" id="A0A8J6HNA2"/>
<dbReference type="Gene3D" id="3.30.1540.20">
    <property type="entry name" value="MutL, C-terminal domain, dimerisation subdomain"/>
    <property type="match status" value="1"/>
</dbReference>
<feature type="region of interest" description="Disordered" evidence="1">
    <location>
        <begin position="139"/>
        <end position="193"/>
    </location>
</feature>
<dbReference type="InterPro" id="IPR037198">
    <property type="entry name" value="MutL_C_sf"/>
</dbReference>
<comment type="caution">
    <text evidence="3">The sequence shown here is derived from an EMBL/GenBank/DDBJ whole genome shotgun (WGS) entry which is preliminary data.</text>
</comment>
<organism evidence="3 4">
    <name type="scientific">Tenebrio molitor</name>
    <name type="common">Yellow mealworm beetle</name>
    <dbReference type="NCBI Taxonomy" id="7067"/>
    <lineage>
        <taxon>Eukaryota</taxon>
        <taxon>Metazoa</taxon>
        <taxon>Ecdysozoa</taxon>
        <taxon>Arthropoda</taxon>
        <taxon>Hexapoda</taxon>
        <taxon>Insecta</taxon>
        <taxon>Pterygota</taxon>
        <taxon>Neoptera</taxon>
        <taxon>Endopterygota</taxon>
        <taxon>Coleoptera</taxon>
        <taxon>Polyphaga</taxon>
        <taxon>Cucujiformia</taxon>
        <taxon>Tenebrionidae</taxon>
        <taxon>Tenebrio</taxon>
    </lineage>
</organism>
<dbReference type="PANTHER" id="PTHR10073:SF52">
    <property type="entry name" value="MISMATCH REPAIR ENDONUCLEASE PMS2"/>
    <property type="match status" value="1"/>
</dbReference>
<feature type="compositionally biased region" description="Basic and acidic residues" evidence="1">
    <location>
        <begin position="149"/>
        <end position="173"/>
    </location>
</feature>
<dbReference type="GO" id="GO:0016887">
    <property type="term" value="F:ATP hydrolysis activity"/>
    <property type="evidence" value="ECO:0007669"/>
    <property type="project" value="InterPro"/>
</dbReference>
<protein>
    <recommendedName>
        <fullName evidence="2">MutL C-terminal dimerisation domain-containing protein</fullName>
    </recommendedName>
</protein>
<dbReference type="PANTHER" id="PTHR10073">
    <property type="entry name" value="DNA MISMATCH REPAIR PROTEIN MLH, PMS, MUTL"/>
    <property type="match status" value="1"/>
</dbReference>
<proteinExistence type="predicted"/>
<dbReference type="GO" id="GO:0005524">
    <property type="term" value="F:ATP binding"/>
    <property type="evidence" value="ECO:0007669"/>
    <property type="project" value="InterPro"/>
</dbReference>
<reference evidence="3" key="2">
    <citation type="submission" date="2021-08" db="EMBL/GenBank/DDBJ databases">
        <authorList>
            <person name="Eriksson T."/>
        </authorList>
    </citation>
    <scope>NUCLEOTIDE SEQUENCE</scope>
    <source>
        <strain evidence="3">Stoneville</strain>
        <tissue evidence="3">Whole head</tissue>
    </source>
</reference>
<feature type="domain" description="MutL C-terminal dimerisation" evidence="2">
    <location>
        <begin position="285"/>
        <end position="386"/>
    </location>
</feature>
<name>A0A8J6HNA2_TENMO</name>
<evidence type="ECO:0000313" key="4">
    <source>
        <dbReference type="Proteomes" id="UP000719412"/>
    </source>
</evidence>
<dbReference type="GO" id="GO:0140664">
    <property type="term" value="F:ATP-dependent DNA damage sensor activity"/>
    <property type="evidence" value="ECO:0007669"/>
    <property type="project" value="InterPro"/>
</dbReference>
<feature type="region of interest" description="Disordered" evidence="1">
    <location>
        <begin position="1"/>
        <end position="23"/>
    </location>
</feature>
<dbReference type="InterPro" id="IPR042120">
    <property type="entry name" value="MutL_C_dimsub"/>
</dbReference>
<evidence type="ECO:0000313" key="3">
    <source>
        <dbReference type="EMBL" id="KAH0817774.1"/>
    </source>
</evidence>
<dbReference type="Pfam" id="PF08676">
    <property type="entry name" value="MutL_C"/>
    <property type="match status" value="1"/>
</dbReference>
<evidence type="ECO:0000256" key="1">
    <source>
        <dbReference type="SAM" id="MobiDB-lite"/>
    </source>
</evidence>
<dbReference type="SUPFAM" id="SSF118116">
    <property type="entry name" value="DNA mismatch repair protein MutL"/>
    <property type="match status" value="1"/>
</dbReference>